<keyword evidence="4" id="KW-1185">Reference proteome</keyword>
<dbReference type="InterPro" id="IPR053016">
    <property type="entry name" value="CTF18-RFC_complex"/>
</dbReference>
<evidence type="ECO:0000256" key="1">
    <source>
        <dbReference type="ARBA" id="ARBA00004123"/>
    </source>
</evidence>
<dbReference type="AlphaFoldDB" id="A0A482WX62"/>
<name>A0A482WX62_LAOST</name>
<evidence type="ECO:0000313" key="3">
    <source>
        <dbReference type="EMBL" id="RZF37751.1"/>
    </source>
</evidence>
<reference evidence="3 4" key="1">
    <citation type="journal article" date="2017" name="Gigascience">
        <title>Genome sequence of the small brown planthopper, Laodelphax striatellus.</title>
        <authorList>
            <person name="Zhu J."/>
            <person name="Jiang F."/>
            <person name="Wang X."/>
            <person name="Yang P."/>
            <person name="Bao Y."/>
            <person name="Zhao W."/>
            <person name="Wang W."/>
            <person name="Lu H."/>
            <person name="Wang Q."/>
            <person name="Cui N."/>
            <person name="Li J."/>
            <person name="Chen X."/>
            <person name="Luo L."/>
            <person name="Yu J."/>
            <person name="Kang L."/>
            <person name="Cui F."/>
        </authorList>
    </citation>
    <scope>NUCLEOTIDE SEQUENCE [LARGE SCALE GENOMIC DNA]</scope>
    <source>
        <strain evidence="3">Lst14</strain>
    </source>
</reference>
<dbReference type="Proteomes" id="UP000291343">
    <property type="component" value="Unassembled WGS sequence"/>
</dbReference>
<dbReference type="PANTHER" id="PTHR46765">
    <property type="entry name" value="P-LOOP CONTAINING NUCLEOSIDE TRIPHOSPHATE HYDROLASES SUPERFAMILY PROTEIN"/>
    <property type="match status" value="1"/>
</dbReference>
<protein>
    <submittedName>
        <fullName evidence="3">Uncharacterized protein</fullName>
    </submittedName>
</protein>
<comment type="subcellular location">
    <subcellularLocation>
        <location evidence="1">Nucleus</location>
    </subcellularLocation>
</comment>
<gene>
    <name evidence="3" type="ORF">LSTR_LSTR017171</name>
</gene>
<sequence>MFVFQLQKSYDSNEVKAVEVAADTSRATVESGEKELWVEKYRPRRYLDLLSDEGTNKSLLKWLKLWDKVVFNRENKIIAKQKFENKFEDKGKI</sequence>
<dbReference type="InParanoid" id="A0A482WX62"/>
<organism evidence="3 4">
    <name type="scientific">Laodelphax striatellus</name>
    <name type="common">Small brown planthopper</name>
    <name type="synonym">Delphax striatella</name>
    <dbReference type="NCBI Taxonomy" id="195883"/>
    <lineage>
        <taxon>Eukaryota</taxon>
        <taxon>Metazoa</taxon>
        <taxon>Ecdysozoa</taxon>
        <taxon>Arthropoda</taxon>
        <taxon>Hexapoda</taxon>
        <taxon>Insecta</taxon>
        <taxon>Pterygota</taxon>
        <taxon>Neoptera</taxon>
        <taxon>Paraneoptera</taxon>
        <taxon>Hemiptera</taxon>
        <taxon>Auchenorrhyncha</taxon>
        <taxon>Fulgoroidea</taxon>
        <taxon>Delphacidae</taxon>
        <taxon>Criomorphinae</taxon>
        <taxon>Laodelphax</taxon>
    </lineage>
</organism>
<dbReference type="PANTHER" id="PTHR46765:SF1">
    <property type="entry name" value="P-LOOP CONTAINING NUCLEOSIDE TRIPHOSPHATE HYDROLASES SUPERFAMILY PROTEIN"/>
    <property type="match status" value="1"/>
</dbReference>
<evidence type="ECO:0000256" key="2">
    <source>
        <dbReference type="ARBA" id="ARBA00023242"/>
    </source>
</evidence>
<dbReference type="InterPro" id="IPR027417">
    <property type="entry name" value="P-loop_NTPase"/>
</dbReference>
<accession>A0A482WX62</accession>
<dbReference type="GO" id="GO:0005634">
    <property type="term" value="C:nucleus"/>
    <property type="evidence" value="ECO:0007669"/>
    <property type="project" value="UniProtKB-SubCell"/>
</dbReference>
<proteinExistence type="predicted"/>
<dbReference type="OrthoDB" id="2195431at2759"/>
<dbReference type="Gene3D" id="3.40.50.300">
    <property type="entry name" value="P-loop containing nucleotide triphosphate hydrolases"/>
    <property type="match status" value="1"/>
</dbReference>
<keyword evidence="2" id="KW-0539">Nucleus</keyword>
<feature type="non-terminal residue" evidence="3">
    <location>
        <position position="93"/>
    </location>
</feature>
<dbReference type="SMR" id="A0A482WX62"/>
<evidence type="ECO:0000313" key="4">
    <source>
        <dbReference type="Proteomes" id="UP000291343"/>
    </source>
</evidence>
<dbReference type="EMBL" id="QKKF02023422">
    <property type="protein sequence ID" value="RZF37751.1"/>
    <property type="molecule type" value="Genomic_DNA"/>
</dbReference>
<comment type="caution">
    <text evidence="3">The sequence shown here is derived from an EMBL/GenBank/DDBJ whole genome shotgun (WGS) entry which is preliminary data.</text>
</comment>
<dbReference type="STRING" id="195883.A0A482WX62"/>